<organism evidence="1 2">
    <name type="scientific">Phytophthora megakarya</name>
    <dbReference type="NCBI Taxonomy" id="4795"/>
    <lineage>
        <taxon>Eukaryota</taxon>
        <taxon>Sar</taxon>
        <taxon>Stramenopiles</taxon>
        <taxon>Oomycota</taxon>
        <taxon>Peronosporomycetes</taxon>
        <taxon>Peronosporales</taxon>
        <taxon>Peronosporaceae</taxon>
        <taxon>Phytophthora</taxon>
    </lineage>
</organism>
<dbReference type="AlphaFoldDB" id="A0A225V3B9"/>
<name>A0A225V3B9_9STRA</name>
<accession>A0A225V3B9</accession>
<keyword evidence="1" id="KW-0472">Membrane</keyword>
<keyword evidence="1" id="KW-0812">Transmembrane</keyword>
<reference evidence="2" key="1">
    <citation type="submission" date="2017-03" db="EMBL/GenBank/DDBJ databases">
        <title>Phytopthora megakarya and P. palmivora, two closely related causual agents of cacao black pod achieved similar genome size and gene model numbers by different mechanisms.</title>
        <authorList>
            <person name="Ali S."/>
            <person name="Shao J."/>
            <person name="Larry D.J."/>
            <person name="Kronmiller B."/>
            <person name="Shen D."/>
            <person name="Strem M.D."/>
            <person name="Melnick R.L."/>
            <person name="Guiltinan M.J."/>
            <person name="Tyler B.M."/>
            <person name="Meinhardt L.W."/>
            <person name="Bailey B.A."/>
        </authorList>
    </citation>
    <scope>NUCLEOTIDE SEQUENCE [LARGE SCALE GENOMIC DNA]</scope>
    <source>
        <strain evidence="2">zdho120</strain>
    </source>
</reference>
<dbReference type="STRING" id="4795.A0A225V3B9"/>
<sequence>MRILMRQIFLLFIDTTSKCNGKYYKPILLSDLLDTVGVAPISATTESQINGYRVVRRQEATLSGDAYATYADTCTLISTSLNMILDTCDNDLGYNVA</sequence>
<comment type="caution">
    <text evidence="1">The sequence shown here is derived from an EMBL/GenBank/DDBJ whole genome shotgun (WGS) entry which is preliminary data.</text>
</comment>
<gene>
    <name evidence="1" type="ORF">PHMEG_00029126</name>
</gene>
<evidence type="ECO:0000313" key="1">
    <source>
        <dbReference type="EMBL" id="OWY99811.1"/>
    </source>
</evidence>
<dbReference type="OrthoDB" id="62228at2759"/>
<protein>
    <submittedName>
        <fullName evidence="1">Transmembrane protein</fullName>
    </submittedName>
</protein>
<proteinExistence type="predicted"/>
<keyword evidence="2" id="KW-1185">Reference proteome</keyword>
<dbReference type="Proteomes" id="UP000198211">
    <property type="component" value="Unassembled WGS sequence"/>
</dbReference>
<dbReference type="EMBL" id="NBNE01008150">
    <property type="protein sequence ID" value="OWY99811.1"/>
    <property type="molecule type" value="Genomic_DNA"/>
</dbReference>
<evidence type="ECO:0000313" key="2">
    <source>
        <dbReference type="Proteomes" id="UP000198211"/>
    </source>
</evidence>